<evidence type="ECO:0000256" key="2">
    <source>
        <dbReference type="ARBA" id="ARBA00009077"/>
    </source>
</evidence>
<organism evidence="5 6">
    <name type="scientific">Reichenbachiella ulvae</name>
    <dbReference type="NCBI Taxonomy" id="2980104"/>
    <lineage>
        <taxon>Bacteria</taxon>
        <taxon>Pseudomonadati</taxon>
        <taxon>Bacteroidota</taxon>
        <taxon>Cytophagia</taxon>
        <taxon>Cytophagales</taxon>
        <taxon>Reichenbachiellaceae</taxon>
        <taxon>Reichenbachiella</taxon>
    </lineage>
</organism>
<dbReference type="RefSeq" id="WP_264140013.1">
    <property type="nucleotide sequence ID" value="NZ_JAOYOD010000001.1"/>
</dbReference>
<dbReference type="CDD" id="cd00614">
    <property type="entry name" value="CGS_like"/>
    <property type="match status" value="1"/>
</dbReference>
<gene>
    <name evidence="5" type="ORF">N7U62_20665</name>
</gene>
<dbReference type="SUPFAM" id="SSF53383">
    <property type="entry name" value="PLP-dependent transferases"/>
    <property type="match status" value="1"/>
</dbReference>
<dbReference type="Gene3D" id="3.40.640.10">
    <property type="entry name" value="Type I PLP-dependent aspartate aminotransferase-like (Major domain)"/>
    <property type="match status" value="1"/>
</dbReference>
<comment type="similarity">
    <text evidence="2 4">Belongs to the trans-sulfuration enzymes family.</text>
</comment>
<dbReference type="InterPro" id="IPR054542">
    <property type="entry name" value="Cys_met_metab_PP"/>
</dbReference>
<keyword evidence="5" id="KW-0808">Transferase</keyword>
<proteinExistence type="inferred from homology"/>
<keyword evidence="3 4" id="KW-0663">Pyridoxal phosphate</keyword>
<dbReference type="InterPro" id="IPR015421">
    <property type="entry name" value="PyrdxlP-dep_Trfase_major"/>
</dbReference>
<comment type="cofactor">
    <cofactor evidence="1 4">
        <name>pyridoxal 5'-phosphate</name>
        <dbReference type="ChEBI" id="CHEBI:597326"/>
    </cofactor>
</comment>
<keyword evidence="6" id="KW-1185">Reference proteome</keyword>
<name>A0ABT3D0W3_9BACT</name>
<evidence type="ECO:0000256" key="1">
    <source>
        <dbReference type="ARBA" id="ARBA00001933"/>
    </source>
</evidence>
<evidence type="ECO:0000256" key="3">
    <source>
        <dbReference type="ARBA" id="ARBA00022898"/>
    </source>
</evidence>
<keyword evidence="5" id="KW-0032">Aminotransferase</keyword>
<dbReference type="GO" id="GO:0008483">
    <property type="term" value="F:transaminase activity"/>
    <property type="evidence" value="ECO:0007669"/>
    <property type="project" value="UniProtKB-KW"/>
</dbReference>
<protein>
    <submittedName>
        <fullName evidence="5">PLP-dependent aspartate aminotransferase family protein</fullName>
    </submittedName>
</protein>
<dbReference type="PANTHER" id="PTHR11808:SF15">
    <property type="entry name" value="CYSTATHIONINE GAMMA-LYASE"/>
    <property type="match status" value="1"/>
</dbReference>
<comment type="caution">
    <text evidence="5">The sequence shown here is derived from an EMBL/GenBank/DDBJ whole genome shotgun (WGS) entry which is preliminary data.</text>
</comment>
<accession>A0ABT3D0W3</accession>
<dbReference type="Proteomes" id="UP001300692">
    <property type="component" value="Unassembled WGS sequence"/>
</dbReference>
<evidence type="ECO:0000313" key="5">
    <source>
        <dbReference type="EMBL" id="MCV9389098.1"/>
    </source>
</evidence>
<dbReference type="EMBL" id="JAOYOD010000001">
    <property type="protein sequence ID" value="MCV9389098.1"/>
    <property type="molecule type" value="Genomic_DNA"/>
</dbReference>
<dbReference type="InterPro" id="IPR000277">
    <property type="entry name" value="Cys/Met-Metab_PyrdxlP-dep_enz"/>
</dbReference>
<dbReference type="PROSITE" id="PS00868">
    <property type="entry name" value="CYS_MET_METAB_PP"/>
    <property type="match status" value="1"/>
</dbReference>
<dbReference type="Gene3D" id="3.90.1150.10">
    <property type="entry name" value="Aspartate Aminotransferase, domain 1"/>
    <property type="match status" value="1"/>
</dbReference>
<dbReference type="InterPro" id="IPR015424">
    <property type="entry name" value="PyrdxlP-dep_Trfase"/>
</dbReference>
<dbReference type="InterPro" id="IPR015422">
    <property type="entry name" value="PyrdxlP-dep_Trfase_small"/>
</dbReference>
<dbReference type="Pfam" id="PF01053">
    <property type="entry name" value="Cys_Met_Meta_PP"/>
    <property type="match status" value="1"/>
</dbReference>
<evidence type="ECO:0000313" key="6">
    <source>
        <dbReference type="Proteomes" id="UP001300692"/>
    </source>
</evidence>
<sequence length="388" mass="42345">MQETTNILHSIPTDPLTGALSVPIYQTSTFQQEAPGVNKGFDYSRSNNPTRKALEDCIAQLENGIAGFAFASGLAAVDAVIKLCQSGDEILAVDDIYGGTFRSFEKLYKKFGITARYVDTSDLDAVHQAIRRKTKIIWLETPTNPTLKISDIQAIAEIAKVHGCLLVVDNTFASPALQKPLDLGADIVLHSGTKYLAGHSDVIAGLIAVKTQELADEIKFIQNATGSILGPWDSWLTLRGIQTLELRIEKQCRTALEVARHLVSLDAVDQVNYPGLFFHPNHELAGKQQKQYGAVISFSFKEDSKEIAETFVCNTKLFKLAESLGGVKSLCCHPASMTHKGTPAETRQKAGISDSLVRLSIGLEAPEDLINDLDEAIKKIKVEPELVQ</sequence>
<evidence type="ECO:0000256" key="4">
    <source>
        <dbReference type="RuleBase" id="RU362118"/>
    </source>
</evidence>
<dbReference type="PIRSF" id="PIRSF001434">
    <property type="entry name" value="CGS"/>
    <property type="match status" value="1"/>
</dbReference>
<reference evidence="5 6" key="1">
    <citation type="submission" date="2022-10" db="EMBL/GenBank/DDBJ databases">
        <title>Comparative genomics and taxonomic characterization of three novel marine species of genus Reichenbachiella exhibiting antioxidant and polysaccharide degradation activities.</title>
        <authorList>
            <person name="Muhammad N."/>
            <person name="Lee Y.-J."/>
            <person name="Ko J."/>
            <person name="Kim S.-G."/>
        </authorList>
    </citation>
    <scope>NUCLEOTIDE SEQUENCE [LARGE SCALE GENOMIC DNA]</scope>
    <source>
        <strain evidence="5 6">ABR2-5</strain>
    </source>
</reference>
<dbReference type="PANTHER" id="PTHR11808">
    <property type="entry name" value="TRANS-SULFURATION ENZYME FAMILY MEMBER"/>
    <property type="match status" value="1"/>
</dbReference>